<evidence type="ECO:0000313" key="4">
    <source>
        <dbReference type="Proteomes" id="UP000250140"/>
    </source>
</evidence>
<keyword evidence="4" id="KW-1185">Reference proteome</keyword>
<evidence type="ECO:0008006" key="5">
    <source>
        <dbReference type="Google" id="ProtNLM"/>
    </source>
</evidence>
<evidence type="ECO:0000256" key="1">
    <source>
        <dbReference type="SAM" id="MobiDB-lite"/>
    </source>
</evidence>
<name>A0A8E2EY82_9PEZI</name>
<feature type="chain" id="PRO_5034090895" description="Carbohydrate-binding-like protein" evidence="2">
    <location>
        <begin position="17"/>
        <end position="384"/>
    </location>
</feature>
<accession>A0A8E2EY82</accession>
<dbReference type="AlphaFoldDB" id="A0A8E2EY82"/>
<protein>
    <recommendedName>
        <fullName evidence="5">Carbohydrate-binding-like protein</fullName>
    </recommendedName>
</protein>
<dbReference type="EMBL" id="KV749956">
    <property type="protein sequence ID" value="OCL06951.1"/>
    <property type="molecule type" value="Genomic_DNA"/>
</dbReference>
<feature type="signal peptide" evidence="2">
    <location>
        <begin position="1"/>
        <end position="16"/>
    </location>
</feature>
<sequence length="384" mass="40020">MRSALLYSAVLGLAAAAPKAMPQDIDVDYIESIPTPTTGLGPAVEQVSATPSYDAAAAASDAAQEISTAPIYTPTPSSASRRGLRRSPLAKRTDCGPEPDGHGPSPGSDTSDTGFLSSSILANYANSAVAPAGYSLASGFQNLQGSLSEIGYIGLYTFSQYDPSLCSAKCNSVSACLGFNIYFERDPSITPAAACPNPAPFTNVKCTLYGYPVAAGAATNMGQWRGPTDANGQAFHVVITGSNGYNKNPCPTPPQLTNFTGPSAQLPGAINAPNDPTTGKNTYLGMKLYNGGPFDPSQCSAACQAQTAYDARHPASDGTYMPCNFFNAYILLKNGIPQGTYCSFYSRTWDASYATNTGYTSGSTQYSVVDSFTYALTTPDPGHI</sequence>
<dbReference type="Proteomes" id="UP000250140">
    <property type="component" value="Unassembled WGS sequence"/>
</dbReference>
<evidence type="ECO:0000313" key="3">
    <source>
        <dbReference type="EMBL" id="OCL06951.1"/>
    </source>
</evidence>
<feature type="compositionally biased region" description="Basic and acidic residues" evidence="1">
    <location>
        <begin position="91"/>
        <end position="101"/>
    </location>
</feature>
<reference evidence="3 4" key="1">
    <citation type="journal article" date="2016" name="Nat. Commun.">
        <title>Ectomycorrhizal ecology is imprinted in the genome of the dominant symbiotic fungus Cenococcum geophilum.</title>
        <authorList>
            <consortium name="DOE Joint Genome Institute"/>
            <person name="Peter M."/>
            <person name="Kohler A."/>
            <person name="Ohm R.A."/>
            <person name="Kuo A."/>
            <person name="Krutzmann J."/>
            <person name="Morin E."/>
            <person name="Arend M."/>
            <person name="Barry K.W."/>
            <person name="Binder M."/>
            <person name="Choi C."/>
            <person name="Clum A."/>
            <person name="Copeland A."/>
            <person name="Grisel N."/>
            <person name="Haridas S."/>
            <person name="Kipfer T."/>
            <person name="LaButti K."/>
            <person name="Lindquist E."/>
            <person name="Lipzen A."/>
            <person name="Maire R."/>
            <person name="Meier B."/>
            <person name="Mihaltcheva S."/>
            <person name="Molinier V."/>
            <person name="Murat C."/>
            <person name="Poggeler S."/>
            <person name="Quandt C.A."/>
            <person name="Sperisen C."/>
            <person name="Tritt A."/>
            <person name="Tisserant E."/>
            <person name="Crous P.W."/>
            <person name="Henrissat B."/>
            <person name="Nehls U."/>
            <person name="Egli S."/>
            <person name="Spatafora J.W."/>
            <person name="Grigoriev I.V."/>
            <person name="Martin F.M."/>
        </authorList>
    </citation>
    <scope>NUCLEOTIDE SEQUENCE [LARGE SCALE GENOMIC DNA]</scope>
    <source>
        <strain evidence="3 4">CBS 207.34</strain>
    </source>
</reference>
<organism evidence="3 4">
    <name type="scientific">Glonium stellatum</name>
    <dbReference type="NCBI Taxonomy" id="574774"/>
    <lineage>
        <taxon>Eukaryota</taxon>
        <taxon>Fungi</taxon>
        <taxon>Dikarya</taxon>
        <taxon>Ascomycota</taxon>
        <taxon>Pezizomycotina</taxon>
        <taxon>Dothideomycetes</taxon>
        <taxon>Pleosporomycetidae</taxon>
        <taxon>Gloniales</taxon>
        <taxon>Gloniaceae</taxon>
        <taxon>Glonium</taxon>
    </lineage>
</organism>
<evidence type="ECO:0000256" key="2">
    <source>
        <dbReference type="SAM" id="SignalP"/>
    </source>
</evidence>
<dbReference type="PANTHER" id="PTHR36578">
    <property type="entry name" value="CHROMOSOME 15, WHOLE GENOME SHOTGUN SEQUENCE"/>
    <property type="match status" value="1"/>
</dbReference>
<gene>
    <name evidence="3" type="ORF">AOQ84DRAFT_67379</name>
</gene>
<dbReference type="PANTHER" id="PTHR36578:SF1">
    <property type="entry name" value="APPLE DOMAIN-CONTAINING PROTEIN"/>
    <property type="match status" value="1"/>
</dbReference>
<dbReference type="OrthoDB" id="271448at2759"/>
<proteinExistence type="predicted"/>
<feature type="region of interest" description="Disordered" evidence="1">
    <location>
        <begin position="67"/>
        <end position="112"/>
    </location>
</feature>
<keyword evidence="2" id="KW-0732">Signal</keyword>